<dbReference type="SUPFAM" id="SSF52402">
    <property type="entry name" value="Adenine nucleotide alpha hydrolases-like"/>
    <property type="match status" value="1"/>
</dbReference>
<dbReference type="InterPro" id="IPR014729">
    <property type="entry name" value="Rossmann-like_a/b/a_fold"/>
</dbReference>
<dbReference type="GO" id="GO:0006529">
    <property type="term" value="P:asparagine biosynthetic process"/>
    <property type="evidence" value="ECO:0007669"/>
    <property type="project" value="UniProtKB-KW"/>
</dbReference>
<dbReference type="OrthoDB" id="10252281at2759"/>
<protein>
    <submittedName>
        <fullName evidence="10">Asparagine synthetase domain-containing protein 1</fullName>
    </submittedName>
</protein>
<dbReference type="Pfam" id="PF13537">
    <property type="entry name" value="GATase_7"/>
    <property type="match status" value="1"/>
</dbReference>
<dbReference type="GO" id="GO:0004066">
    <property type="term" value="F:asparagine synthase (glutamine-hydrolyzing) activity"/>
    <property type="evidence" value="ECO:0007669"/>
    <property type="project" value="InterPro"/>
</dbReference>
<feature type="transmembrane region" description="Helical" evidence="5">
    <location>
        <begin position="356"/>
        <end position="376"/>
    </location>
</feature>
<evidence type="ECO:0000259" key="7">
    <source>
        <dbReference type="Pfam" id="PF13537"/>
    </source>
</evidence>
<gene>
    <name evidence="8" type="ORF">MCOS_LOCUS7903</name>
</gene>
<keyword evidence="5" id="KW-0812">Transmembrane</keyword>
<dbReference type="InterPro" id="IPR051857">
    <property type="entry name" value="Asn_synthetase_domain"/>
</dbReference>
<evidence type="ECO:0000313" key="10">
    <source>
        <dbReference type="WBParaSite" id="MCU_004735-RA"/>
    </source>
</evidence>
<evidence type="ECO:0000256" key="4">
    <source>
        <dbReference type="SAM" id="MobiDB-lite"/>
    </source>
</evidence>
<feature type="domain" description="Glutamine amidotransferase type-2" evidence="7">
    <location>
        <begin position="41"/>
        <end position="121"/>
    </location>
</feature>
<reference evidence="10" key="2">
    <citation type="submission" date="2019-11" db="UniProtKB">
        <authorList>
            <consortium name="WormBaseParasite"/>
        </authorList>
    </citation>
    <scope>IDENTIFICATION</scope>
</reference>
<sequence length="386" mass="42912">MSCLNRRGPDLVSSCEFSLEEIPYTAYCSAPSHQGCISFTQPVQFADFVLLWDGTIYDKEEPRAGVKILVQRLGCCVDSTDAILDTFSRLNGSFAFVLVHKTSKRVFFGRDRFGRRSLVCNSSLSSLSSISGSSDDNYFEVPASGIYTAHASKCGGFQIDAWYPWSEQHATFWREHPFHTTFDVVGVRRPLVTNALAVTNVCDPVESLLSCLGDAVSMRVRLTARSCRDCCIATAASNNEAACLHARIGVLFSGGLDSTVVAALADRYVPRDQPIDLINVAFQHLQPKAQPSKRRGESGDGGATVYASPETAPDRQTALSSFDELRRLSPSRHWHLVLVRLTAFPFFLIRSRFPSMGLHAASVYGHSLIWWPVLFVRTPVWRRRFQ</sequence>
<proteinExistence type="predicted"/>
<dbReference type="Gene3D" id="3.60.20.10">
    <property type="entry name" value="Glutamine Phosphoribosylpyrophosphate, subunit 1, domain 1"/>
    <property type="match status" value="1"/>
</dbReference>
<feature type="region of interest" description="Disordered" evidence="4">
    <location>
        <begin position="288"/>
        <end position="312"/>
    </location>
</feature>
<accession>A0A0R3UK26</accession>
<dbReference type="PANTHER" id="PTHR45937">
    <property type="entry name" value="ASPARAGINE SYNTHETASE DOMAIN-CONTAINING PROTEIN 1"/>
    <property type="match status" value="1"/>
</dbReference>
<dbReference type="Gene3D" id="3.40.50.620">
    <property type="entry name" value="HUPs"/>
    <property type="match status" value="1"/>
</dbReference>
<keyword evidence="9" id="KW-1185">Reference proteome</keyword>
<dbReference type="EMBL" id="UXSR01005424">
    <property type="protein sequence ID" value="VDD81900.1"/>
    <property type="molecule type" value="Genomic_DNA"/>
</dbReference>
<keyword evidence="3" id="KW-0315">Glutamine amidotransferase</keyword>
<keyword evidence="5" id="KW-0472">Membrane</keyword>
<dbReference type="SUPFAM" id="SSF56235">
    <property type="entry name" value="N-terminal nucleophile aminohydrolases (Ntn hydrolases)"/>
    <property type="match status" value="1"/>
</dbReference>
<organism evidence="10">
    <name type="scientific">Mesocestoides corti</name>
    <name type="common">Flatworm</name>
    <dbReference type="NCBI Taxonomy" id="53468"/>
    <lineage>
        <taxon>Eukaryota</taxon>
        <taxon>Metazoa</taxon>
        <taxon>Spiralia</taxon>
        <taxon>Lophotrochozoa</taxon>
        <taxon>Platyhelminthes</taxon>
        <taxon>Cestoda</taxon>
        <taxon>Eucestoda</taxon>
        <taxon>Cyclophyllidea</taxon>
        <taxon>Mesocestoididae</taxon>
        <taxon>Mesocestoides</taxon>
    </lineage>
</organism>
<dbReference type="WBParaSite" id="MCU_004735-RA">
    <property type="protein sequence ID" value="MCU_004735-RA"/>
    <property type="gene ID" value="MCU_004735"/>
</dbReference>
<evidence type="ECO:0000313" key="8">
    <source>
        <dbReference type="EMBL" id="VDD81900.1"/>
    </source>
</evidence>
<keyword evidence="2" id="KW-0061">Asparagine biosynthesis</keyword>
<evidence type="ECO:0000313" key="9">
    <source>
        <dbReference type="Proteomes" id="UP000267029"/>
    </source>
</evidence>
<evidence type="ECO:0000256" key="5">
    <source>
        <dbReference type="SAM" id="Phobius"/>
    </source>
</evidence>
<dbReference type="InterPro" id="IPR001962">
    <property type="entry name" value="Asn_synthase"/>
</dbReference>
<dbReference type="InterPro" id="IPR017932">
    <property type="entry name" value="GATase_2_dom"/>
</dbReference>
<evidence type="ECO:0000256" key="2">
    <source>
        <dbReference type="ARBA" id="ARBA00022888"/>
    </source>
</evidence>
<evidence type="ECO:0000259" key="6">
    <source>
        <dbReference type="Pfam" id="PF00733"/>
    </source>
</evidence>
<dbReference type="PANTHER" id="PTHR45937:SF1">
    <property type="entry name" value="ASPARAGINE SYNTHETASE DOMAIN-CONTAINING PROTEIN 1"/>
    <property type="match status" value="1"/>
</dbReference>
<keyword evidence="5" id="KW-1133">Transmembrane helix</keyword>
<dbReference type="STRING" id="53468.A0A0R3UK26"/>
<feature type="domain" description="Asparagine synthetase" evidence="6">
    <location>
        <begin position="247"/>
        <end position="284"/>
    </location>
</feature>
<dbReference type="InterPro" id="IPR029055">
    <property type="entry name" value="Ntn_hydrolases_N"/>
</dbReference>
<evidence type="ECO:0000256" key="3">
    <source>
        <dbReference type="ARBA" id="ARBA00022962"/>
    </source>
</evidence>
<name>A0A0R3UK26_MESCO</name>
<dbReference type="AlphaFoldDB" id="A0A0R3UK26"/>
<reference evidence="8 9" key="1">
    <citation type="submission" date="2018-10" db="EMBL/GenBank/DDBJ databases">
        <authorList>
            <consortium name="Pathogen Informatics"/>
        </authorList>
    </citation>
    <scope>NUCLEOTIDE SEQUENCE [LARGE SCALE GENOMIC DNA]</scope>
</reference>
<dbReference type="Pfam" id="PF00733">
    <property type="entry name" value="Asn_synthase"/>
    <property type="match status" value="1"/>
</dbReference>
<evidence type="ECO:0000256" key="1">
    <source>
        <dbReference type="ARBA" id="ARBA00022605"/>
    </source>
</evidence>
<dbReference type="Proteomes" id="UP000267029">
    <property type="component" value="Unassembled WGS sequence"/>
</dbReference>
<keyword evidence="1" id="KW-0028">Amino-acid biosynthesis</keyword>